<proteinExistence type="inferred from homology"/>
<keyword evidence="4" id="KW-0223">Dioxygenase</keyword>
<comment type="similarity">
    <text evidence="2">Belongs to the gamma-BBH/TMLD family.</text>
</comment>
<dbReference type="InterPro" id="IPR050411">
    <property type="entry name" value="AlphaKG_dependent_hydroxylases"/>
</dbReference>
<sequence length="276" mass="30440">MLATAVSLSTAKDEDNKGDGGDRGDESGLVRPYLVVEWADSTTPAATGRGGDADDVINGIDGTAKITTTRSIYDVEWLMRFRNDELSRAWRRRRTEVRPAHAIRYGRPPMRLSASEEEEEKEKKAVVGERDAINAAYTSDGLRMHQDLAYYESPPGLQFLHCVANGPGVDGGESTLIDGMAAAYRLRELRPDSFETLVRCPATFVKQRDGACMTMLHGRRKFSAVEGASFDESQRHLMGCYTNIDDTLNLYRVLLRERGCASTSILNVGNGTSIIP</sequence>
<evidence type="ECO:0000259" key="8">
    <source>
        <dbReference type="Pfam" id="PF02668"/>
    </source>
</evidence>
<dbReference type="GO" id="GO:0051213">
    <property type="term" value="F:dioxygenase activity"/>
    <property type="evidence" value="ECO:0007669"/>
    <property type="project" value="UniProtKB-KW"/>
</dbReference>
<keyword evidence="10" id="KW-1185">Reference proteome</keyword>
<evidence type="ECO:0000256" key="1">
    <source>
        <dbReference type="ARBA" id="ARBA00001954"/>
    </source>
</evidence>
<dbReference type="SUPFAM" id="SSF51197">
    <property type="entry name" value="Clavaminate synthase-like"/>
    <property type="match status" value="1"/>
</dbReference>
<keyword evidence="6" id="KW-0408">Iron</keyword>
<feature type="compositionally biased region" description="Polar residues" evidence="7">
    <location>
        <begin position="1"/>
        <end position="10"/>
    </location>
</feature>
<dbReference type="PANTHER" id="PTHR10696:SF25">
    <property type="entry name" value="OXIDOREDUCTASE AIM17-RELATED"/>
    <property type="match status" value="1"/>
</dbReference>
<dbReference type="Proteomes" id="UP001530315">
    <property type="component" value="Unassembled WGS sequence"/>
</dbReference>
<evidence type="ECO:0000256" key="7">
    <source>
        <dbReference type="SAM" id="MobiDB-lite"/>
    </source>
</evidence>
<evidence type="ECO:0000256" key="2">
    <source>
        <dbReference type="ARBA" id="ARBA00008654"/>
    </source>
</evidence>
<feature type="region of interest" description="Disordered" evidence="7">
    <location>
        <begin position="1"/>
        <end position="28"/>
    </location>
</feature>
<dbReference type="Pfam" id="PF02668">
    <property type="entry name" value="TauD"/>
    <property type="match status" value="1"/>
</dbReference>
<keyword evidence="5" id="KW-0560">Oxidoreductase</keyword>
<name>A0ABD3P7Q2_9STRA</name>
<evidence type="ECO:0000256" key="5">
    <source>
        <dbReference type="ARBA" id="ARBA00023002"/>
    </source>
</evidence>
<protein>
    <recommendedName>
        <fullName evidence="8">TauD/TfdA-like domain-containing protein</fullName>
    </recommendedName>
</protein>
<evidence type="ECO:0000313" key="9">
    <source>
        <dbReference type="EMBL" id="KAL3783647.1"/>
    </source>
</evidence>
<dbReference type="Gene3D" id="3.60.130.10">
    <property type="entry name" value="Clavaminate synthase-like"/>
    <property type="match status" value="1"/>
</dbReference>
<reference evidence="9 10" key="1">
    <citation type="submission" date="2024-10" db="EMBL/GenBank/DDBJ databases">
        <title>Updated reference genomes for cyclostephanoid diatoms.</title>
        <authorList>
            <person name="Roberts W.R."/>
            <person name="Alverson A.J."/>
        </authorList>
    </citation>
    <scope>NUCLEOTIDE SEQUENCE [LARGE SCALE GENOMIC DNA]</scope>
    <source>
        <strain evidence="9 10">AJA276-08</strain>
    </source>
</reference>
<feature type="compositionally biased region" description="Basic and acidic residues" evidence="7">
    <location>
        <begin position="11"/>
        <end position="28"/>
    </location>
</feature>
<evidence type="ECO:0000313" key="10">
    <source>
        <dbReference type="Proteomes" id="UP001530315"/>
    </source>
</evidence>
<dbReference type="InterPro" id="IPR003819">
    <property type="entry name" value="TauD/TfdA-like"/>
</dbReference>
<organism evidence="9 10">
    <name type="scientific">Stephanodiscus triporus</name>
    <dbReference type="NCBI Taxonomy" id="2934178"/>
    <lineage>
        <taxon>Eukaryota</taxon>
        <taxon>Sar</taxon>
        <taxon>Stramenopiles</taxon>
        <taxon>Ochrophyta</taxon>
        <taxon>Bacillariophyta</taxon>
        <taxon>Coscinodiscophyceae</taxon>
        <taxon>Thalassiosirophycidae</taxon>
        <taxon>Stephanodiscales</taxon>
        <taxon>Stephanodiscaceae</taxon>
        <taxon>Stephanodiscus</taxon>
    </lineage>
</organism>
<dbReference type="EMBL" id="JALLAZ020000962">
    <property type="protein sequence ID" value="KAL3783647.1"/>
    <property type="molecule type" value="Genomic_DNA"/>
</dbReference>
<feature type="domain" description="TauD/TfdA-like" evidence="8">
    <location>
        <begin position="104"/>
        <end position="207"/>
    </location>
</feature>
<evidence type="ECO:0000256" key="4">
    <source>
        <dbReference type="ARBA" id="ARBA00022964"/>
    </source>
</evidence>
<evidence type="ECO:0000256" key="3">
    <source>
        <dbReference type="ARBA" id="ARBA00022723"/>
    </source>
</evidence>
<comment type="caution">
    <text evidence="9">The sequence shown here is derived from an EMBL/GenBank/DDBJ whole genome shotgun (WGS) entry which is preliminary data.</text>
</comment>
<gene>
    <name evidence="9" type="ORF">ACHAW5_008744</name>
</gene>
<evidence type="ECO:0000256" key="6">
    <source>
        <dbReference type="ARBA" id="ARBA00023004"/>
    </source>
</evidence>
<dbReference type="PANTHER" id="PTHR10696">
    <property type="entry name" value="GAMMA-BUTYROBETAINE HYDROXYLASE-RELATED"/>
    <property type="match status" value="1"/>
</dbReference>
<comment type="cofactor">
    <cofactor evidence="1">
        <name>Fe(2+)</name>
        <dbReference type="ChEBI" id="CHEBI:29033"/>
    </cofactor>
</comment>
<dbReference type="InterPro" id="IPR042098">
    <property type="entry name" value="TauD-like_sf"/>
</dbReference>
<accession>A0ABD3P7Q2</accession>
<keyword evidence="3" id="KW-0479">Metal-binding</keyword>
<dbReference type="AlphaFoldDB" id="A0ABD3P7Q2"/>
<dbReference type="GO" id="GO:0046872">
    <property type="term" value="F:metal ion binding"/>
    <property type="evidence" value="ECO:0007669"/>
    <property type="project" value="UniProtKB-KW"/>
</dbReference>